<accession>A0ABR1GHC7</accession>
<organism evidence="1 2">
    <name type="scientific">Neonectria punicea</name>
    <dbReference type="NCBI Taxonomy" id="979145"/>
    <lineage>
        <taxon>Eukaryota</taxon>
        <taxon>Fungi</taxon>
        <taxon>Dikarya</taxon>
        <taxon>Ascomycota</taxon>
        <taxon>Pezizomycotina</taxon>
        <taxon>Sordariomycetes</taxon>
        <taxon>Hypocreomycetidae</taxon>
        <taxon>Hypocreales</taxon>
        <taxon>Nectriaceae</taxon>
        <taxon>Neonectria</taxon>
    </lineage>
</organism>
<protein>
    <submittedName>
        <fullName evidence="1">Uncharacterized protein</fullName>
    </submittedName>
</protein>
<reference evidence="1 2" key="1">
    <citation type="journal article" date="2025" name="Microbiol. Resour. Announc.">
        <title>Draft genome sequences for Neonectria magnoliae and Neonectria punicea, canker pathogens of Liriodendron tulipifera and Acer saccharum in West Virginia.</title>
        <authorList>
            <person name="Petronek H.M."/>
            <person name="Kasson M.T."/>
            <person name="Metheny A.M."/>
            <person name="Stauder C.M."/>
            <person name="Lovett B."/>
            <person name="Lynch S.C."/>
            <person name="Garnas J.R."/>
            <person name="Kasson L.R."/>
            <person name="Stajich J.E."/>
        </authorList>
    </citation>
    <scope>NUCLEOTIDE SEQUENCE [LARGE SCALE GENOMIC DNA]</scope>
    <source>
        <strain evidence="1 2">NRRL 64653</strain>
    </source>
</reference>
<sequence>MSKCTLFQDFDIDIPAGTFLSPGAKTIKYWVENGDNEYNGYVRTNYEKFPAYPTAFIVTADVNLSFKGTQSAAEQALHKRALDAGAKVKTNDKSASQHMEVKDGALQMSFQAPQIIGWVSEVLPELPRGGVHKSGGLNGAPVMGYRANL</sequence>
<comment type="caution">
    <text evidence="1">The sequence shown here is derived from an EMBL/GenBank/DDBJ whole genome shotgun (WGS) entry which is preliminary data.</text>
</comment>
<dbReference type="Proteomes" id="UP001498476">
    <property type="component" value="Unassembled WGS sequence"/>
</dbReference>
<dbReference type="EMBL" id="JAZAVJ010000491">
    <property type="protein sequence ID" value="KAK7397531.1"/>
    <property type="molecule type" value="Genomic_DNA"/>
</dbReference>
<name>A0ABR1GHC7_9HYPO</name>
<keyword evidence="2" id="KW-1185">Reference proteome</keyword>
<gene>
    <name evidence="1" type="ORF">QQX98_013101</name>
</gene>
<proteinExistence type="predicted"/>
<evidence type="ECO:0000313" key="2">
    <source>
        <dbReference type="Proteomes" id="UP001498476"/>
    </source>
</evidence>
<evidence type="ECO:0000313" key="1">
    <source>
        <dbReference type="EMBL" id="KAK7397531.1"/>
    </source>
</evidence>